<name>A0A9P7ZK28_9HYPO</name>
<protein>
    <recommendedName>
        <fullName evidence="2">Protein kinase domain-containing protein</fullName>
    </recommendedName>
</protein>
<dbReference type="Gene3D" id="1.10.510.10">
    <property type="entry name" value="Transferase(Phosphotransferase) domain 1"/>
    <property type="match status" value="1"/>
</dbReference>
<dbReference type="GO" id="GO:0005524">
    <property type="term" value="F:ATP binding"/>
    <property type="evidence" value="ECO:0007669"/>
    <property type="project" value="InterPro"/>
</dbReference>
<gene>
    <name evidence="3" type="ORF">F5Z01DRAFT_659198</name>
</gene>
<dbReference type="InterPro" id="IPR011009">
    <property type="entry name" value="Kinase-like_dom_sf"/>
</dbReference>
<feature type="region of interest" description="Disordered" evidence="1">
    <location>
        <begin position="1"/>
        <end position="30"/>
    </location>
</feature>
<dbReference type="Proteomes" id="UP000887229">
    <property type="component" value="Unassembled WGS sequence"/>
</dbReference>
<reference evidence="3" key="1">
    <citation type="journal article" date="2021" name="IMA Fungus">
        <title>Genomic characterization of three marine fungi, including Emericellopsis atlantica sp. nov. with signatures of a generalist lifestyle and marine biomass degradation.</title>
        <authorList>
            <person name="Hagestad O.C."/>
            <person name="Hou L."/>
            <person name="Andersen J.H."/>
            <person name="Hansen E.H."/>
            <person name="Altermark B."/>
            <person name="Li C."/>
            <person name="Kuhnert E."/>
            <person name="Cox R.J."/>
            <person name="Crous P.W."/>
            <person name="Spatafora J.W."/>
            <person name="Lail K."/>
            <person name="Amirebrahimi M."/>
            <person name="Lipzen A."/>
            <person name="Pangilinan J."/>
            <person name="Andreopoulos W."/>
            <person name="Hayes R.D."/>
            <person name="Ng V."/>
            <person name="Grigoriev I.V."/>
            <person name="Jackson S.A."/>
            <person name="Sutton T.D.S."/>
            <person name="Dobson A.D.W."/>
            <person name="Rama T."/>
        </authorList>
    </citation>
    <scope>NUCLEOTIDE SEQUENCE</scope>
    <source>
        <strain evidence="3">TS7</strain>
    </source>
</reference>
<dbReference type="PROSITE" id="PS50011">
    <property type="entry name" value="PROTEIN_KINASE_DOM"/>
    <property type="match status" value="1"/>
</dbReference>
<proteinExistence type="predicted"/>
<organism evidence="3 4">
    <name type="scientific">Emericellopsis atlantica</name>
    <dbReference type="NCBI Taxonomy" id="2614577"/>
    <lineage>
        <taxon>Eukaryota</taxon>
        <taxon>Fungi</taxon>
        <taxon>Dikarya</taxon>
        <taxon>Ascomycota</taxon>
        <taxon>Pezizomycotina</taxon>
        <taxon>Sordariomycetes</taxon>
        <taxon>Hypocreomycetidae</taxon>
        <taxon>Hypocreales</taxon>
        <taxon>Bionectriaceae</taxon>
        <taxon>Emericellopsis</taxon>
    </lineage>
</organism>
<dbReference type="RefSeq" id="XP_046117051.1">
    <property type="nucleotide sequence ID" value="XM_046263756.1"/>
</dbReference>
<feature type="compositionally biased region" description="Polar residues" evidence="1">
    <location>
        <begin position="15"/>
        <end position="30"/>
    </location>
</feature>
<keyword evidence="4" id="KW-1185">Reference proteome</keyword>
<evidence type="ECO:0000313" key="3">
    <source>
        <dbReference type="EMBL" id="KAG9253127.1"/>
    </source>
</evidence>
<comment type="caution">
    <text evidence="3">The sequence shown here is derived from an EMBL/GenBank/DDBJ whole genome shotgun (WGS) entry which is preliminary data.</text>
</comment>
<feature type="domain" description="Protein kinase" evidence="2">
    <location>
        <begin position="178"/>
        <end position="355"/>
    </location>
</feature>
<dbReference type="EMBL" id="MU251259">
    <property type="protein sequence ID" value="KAG9253127.1"/>
    <property type="molecule type" value="Genomic_DNA"/>
</dbReference>
<dbReference type="AlphaFoldDB" id="A0A9P7ZK28"/>
<dbReference type="Pfam" id="PF00069">
    <property type="entry name" value="Pkinase"/>
    <property type="match status" value="1"/>
</dbReference>
<dbReference type="OrthoDB" id="4062651at2759"/>
<sequence>MAARAIPDCDPRLHNPSNTMSATSEDSSPASPAWNVIEFTSSENDTHSELVVMCAYRRFIVTLSADNFSRSSALRKKYIFFLEVAENYEVDGYTIDDFHDWIVEPLLPIFRELPEIVTDRTLQDFLFPETYTYTLDAEGDKLAATPLERKDVTEPIFGIHLSDDICGLWPLFEPCQVHLRTETKLPGPHSNTPSQVQLPDGSIAFPKLIRSGDKSSLMNEIDTYERIQAAGLNETLHIPRLLGLAPGDHGQVFALLLSYIPCGRKTLLCASKQGTSTCLKQKWIRQITNAVDQLHRAGIVWGDAKPDNILVDGNENAWLIDFGGGYTEGWVPRELRGSIQGDSKGLEKIIQFLSA</sequence>
<evidence type="ECO:0000259" key="2">
    <source>
        <dbReference type="PROSITE" id="PS50011"/>
    </source>
</evidence>
<dbReference type="InterPro" id="IPR000719">
    <property type="entry name" value="Prot_kinase_dom"/>
</dbReference>
<evidence type="ECO:0000256" key="1">
    <source>
        <dbReference type="SAM" id="MobiDB-lite"/>
    </source>
</evidence>
<dbReference type="SUPFAM" id="SSF56112">
    <property type="entry name" value="Protein kinase-like (PK-like)"/>
    <property type="match status" value="1"/>
</dbReference>
<dbReference type="GeneID" id="70294659"/>
<evidence type="ECO:0000313" key="4">
    <source>
        <dbReference type="Proteomes" id="UP000887229"/>
    </source>
</evidence>
<dbReference type="GO" id="GO:0004672">
    <property type="term" value="F:protein kinase activity"/>
    <property type="evidence" value="ECO:0007669"/>
    <property type="project" value="InterPro"/>
</dbReference>
<accession>A0A9P7ZK28</accession>